<dbReference type="SUPFAM" id="SSF51905">
    <property type="entry name" value="FAD/NAD(P)-binding domain"/>
    <property type="match status" value="1"/>
</dbReference>
<evidence type="ECO:0000256" key="1">
    <source>
        <dbReference type="SAM" id="MobiDB-lite"/>
    </source>
</evidence>
<protein>
    <submittedName>
        <fullName evidence="3">FAD dependent oxidoreductase</fullName>
    </submittedName>
</protein>
<feature type="compositionally biased region" description="Polar residues" evidence="1">
    <location>
        <begin position="8"/>
        <end position="20"/>
    </location>
</feature>
<dbReference type="AlphaFoldDB" id="A0A0J0XGM6"/>
<evidence type="ECO:0000259" key="2">
    <source>
        <dbReference type="Pfam" id="PF01266"/>
    </source>
</evidence>
<gene>
    <name evidence="3" type="ORF">CC85DRAFT_249881</name>
</gene>
<dbReference type="Gene3D" id="3.50.50.60">
    <property type="entry name" value="FAD/NAD(P)-binding domain"/>
    <property type="match status" value="1"/>
</dbReference>
<keyword evidence="4" id="KW-1185">Reference proteome</keyword>
<dbReference type="InterPro" id="IPR036188">
    <property type="entry name" value="FAD/NAD-bd_sf"/>
</dbReference>
<dbReference type="PANTHER" id="PTHR13847">
    <property type="entry name" value="SARCOSINE DEHYDROGENASE-RELATED"/>
    <property type="match status" value="1"/>
</dbReference>
<dbReference type="Proteomes" id="UP000053611">
    <property type="component" value="Unassembled WGS sequence"/>
</dbReference>
<proteinExistence type="predicted"/>
<dbReference type="OrthoDB" id="429143at2759"/>
<feature type="domain" description="FAD dependent oxidoreductase" evidence="2">
    <location>
        <begin position="39"/>
        <end position="437"/>
    </location>
</feature>
<evidence type="ECO:0000313" key="3">
    <source>
        <dbReference type="EMBL" id="KLT40223.1"/>
    </source>
</evidence>
<dbReference type="STRING" id="879819.A0A0J0XGM6"/>
<dbReference type="EMBL" id="KQ087239">
    <property type="protein sequence ID" value="KLT40223.1"/>
    <property type="molecule type" value="Genomic_DNA"/>
</dbReference>
<reference evidence="3 4" key="1">
    <citation type="submission" date="2015-03" db="EMBL/GenBank/DDBJ databases">
        <title>Genomics and transcriptomics of the oil-accumulating basidiomycete yeast T. oleaginosus allow insights into substrate utilization and the diverse evolutionary trajectories of mating systems in fungi.</title>
        <authorList>
            <consortium name="DOE Joint Genome Institute"/>
            <person name="Kourist R."/>
            <person name="Kracht O."/>
            <person name="Bracharz F."/>
            <person name="Lipzen A."/>
            <person name="Nolan M."/>
            <person name="Ohm R."/>
            <person name="Grigoriev I."/>
            <person name="Sun S."/>
            <person name="Heitman J."/>
            <person name="Bruck T."/>
            <person name="Nowrousian M."/>
        </authorList>
    </citation>
    <scope>NUCLEOTIDE SEQUENCE [LARGE SCALE GENOMIC DNA]</scope>
    <source>
        <strain evidence="3 4">IBC0246</strain>
    </source>
</reference>
<accession>A0A0J0XGM6</accession>
<name>A0A0J0XGM6_9TREE</name>
<dbReference type="PANTHER" id="PTHR13847:SF260">
    <property type="entry name" value="FAD DEPENDENT OXIDOREDUCTASE DOMAIN-CONTAINING PROTEIN"/>
    <property type="match status" value="1"/>
</dbReference>
<dbReference type="Gene3D" id="3.30.9.10">
    <property type="entry name" value="D-Amino Acid Oxidase, subunit A, domain 2"/>
    <property type="match status" value="1"/>
</dbReference>
<dbReference type="InterPro" id="IPR006076">
    <property type="entry name" value="FAD-dep_OxRdtase"/>
</dbReference>
<feature type="region of interest" description="Disordered" evidence="1">
    <location>
        <begin position="1"/>
        <end position="20"/>
    </location>
</feature>
<evidence type="ECO:0000313" key="4">
    <source>
        <dbReference type="Proteomes" id="UP000053611"/>
    </source>
</evidence>
<sequence length="494" mass="51983">MPPFPQPFVSTTSHWQATNRGPTSLWNHGRDAPLPASADIVIIGAGITGASLAYHLTREGGAGVGKTVVVLEARDVASGSTGKNGGHIAPAWYTAFASLVRSVEEGGGGCTPEQALEVIFNEQDTLALAQEIVARDKLDVDLWVGEKLEGKAVCGGANAVFTSAAAAKLNDEAYGAFHAALAASPRFAGRDVGWRRISDPEEARRVSRQAHAVATNIGPAGSCHPHRLTTALMRLAINAGVQLFSWAPVLSLRHETGWVLDCGTQGVIRAGQVVAATNAWTRHLFPTEKEGASIGAHITPFRGHAALVVPPPSYAGSAALRHTYSVENGPYLMHTPHAGIVLGVYNSTAVNAGLCGWVDILGVEDDSVVVPALADWLGAYCRRAYEGWGTEGQGEGATRVWSGVLAASADLLPLIGAVRDKPGMWAAAGFHGHGMARILTCTRGLAAQMKTGDWDERLPRVFDITPERLQRARHAAAIPTFQGVGGAVSEIPRL</sequence>
<dbReference type="GO" id="GO:0005737">
    <property type="term" value="C:cytoplasm"/>
    <property type="evidence" value="ECO:0007669"/>
    <property type="project" value="TreeGrafter"/>
</dbReference>
<organism evidence="3 4">
    <name type="scientific">Cutaneotrichosporon oleaginosum</name>
    <dbReference type="NCBI Taxonomy" id="879819"/>
    <lineage>
        <taxon>Eukaryota</taxon>
        <taxon>Fungi</taxon>
        <taxon>Dikarya</taxon>
        <taxon>Basidiomycota</taxon>
        <taxon>Agaricomycotina</taxon>
        <taxon>Tremellomycetes</taxon>
        <taxon>Trichosporonales</taxon>
        <taxon>Trichosporonaceae</taxon>
        <taxon>Cutaneotrichosporon</taxon>
    </lineage>
</organism>
<dbReference type="Pfam" id="PF01266">
    <property type="entry name" value="DAO"/>
    <property type="match status" value="1"/>
</dbReference>